<name>A0A2S8SUZ9_9BACT</name>
<dbReference type="Pfam" id="PF03203">
    <property type="entry name" value="MerC"/>
    <property type="match status" value="1"/>
</dbReference>
<organism evidence="3 4">
    <name type="scientific">Abditibacterium utsteinense</name>
    <dbReference type="NCBI Taxonomy" id="1960156"/>
    <lineage>
        <taxon>Bacteria</taxon>
        <taxon>Pseudomonadati</taxon>
        <taxon>Abditibacteriota</taxon>
        <taxon>Abditibacteriia</taxon>
        <taxon>Abditibacteriales</taxon>
        <taxon>Abditibacteriaceae</taxon>
        <taxon>Abditibacterium</taxon>
    </lineage>
</organism>
<keyword evidence="4" id="KW-1185">Reference proteome</keyword>
<feature type="transmembrane region" description="Helical" evidence="2">
    <location>
        <begin position="68"/>
        <end position="87"/>
    </location>
</feature>
<keyword evidence="2" id="KW-1133">Transmembrane helix</keyword>
<proteinExistence type="predicted"/>
<comment type="caution">
    <text evidence="3">The sequence shown here is derived from an EMBL/GenBank/DDBJ whole genome shotgun (WGS) entry which is preliminary data.</text>
</comment>
<dbReference type="GO" id="GO:0015097">
    <property type="term" value="F:mercury ion transmembrane transporter activity"/>
    <property type="evidence" value="ECO:0007669"/>
    <property type="project" value="InterPro"/>
</dbReference>
<dbReference type="Proteomes" id="UP000237684">
    <property type="component" value="Unassembled WGS sequence"/>
</dbReference>
<keyword evidence="2" id="KW-0472">Membrane</keyword>
<feature type="transmembrane region" description="Helical" evidence="2">
    <location>
        <begin position="118"/>
        <end position="137"/>
    </location>
</feature>
<dbReference type="GO" id="GO:0016020">
    <property type="term" value="C:membrane"/>
    <property type="evidence" value="ECO:0007669"/>
    <property type="project" value="InterPro"/>
</dbReference>
<sequence>MLNFVRTDDTLVEPSPVPSLTPSRGEKLDRAGATASFLCAIHCAIMPFIITVLPLLGLGFLSSEPVEWGLLSCSAVLGTLSLCVGFREHKQRRVFGVLGLALALLVAGRIFHEHHLGWWGPIFMVLGGFTMMGAHLLNRLLCRSCSSCSTHGCCH</sequence>
<feature type="region of interest" description="Disordered" evidence="1">
    <location>
        <begin position="1"/>
        <end position="25"/>
    </location>
</feature>
<feature type="transmembrane region" description="Helical" evidence="2">
    <location>
        <begin position="94"/>
        <end position="112"/>
    </location>
</feature>
<evidence type="ECO:0000256" key="1">
    <source>
        <dbReference type="SAM" id="MobiDB-lite"/>
    </source>
</evidence>
<protein>
    <submittedName>
        <fullName evidence="3">MerC mercury resistance protein</fullName>
    </submittedName>
</protein>
<reference evidence="3 4" key="1">
    <citation type="journal article" date="2018" name="Syst. Appl. Microbiol.">
        <title>Abditibacterium utsteinense sp. nov., the first cultivated member of candidate phylum FBP, isolated from ice-free Antarctic soil samples.</title>
        <authorList>
            <person name="Tahon G."/>
            <person name="Tytgat B."/>
            <person name="Lebbe L."/>
            <person name="Carlier A."/>
            <person name="Willems A."/>
        </authorList>
    </citation>
    <scope>NUCLEOTIDE SEQUENCE [LARGE SCALE GENOMIC DNA]</scope>
    <source>
        <strain evidence="3 4">LMG 29911</strain>
    </source>
</reference>
<dbReference type="EMBL" id="NIGF01000004">
    <property type="protein sequence ID" value="PQV64604.1"/>
    <property type="molecule type" value="Genomic_DNA"/>
</dbReference>
<feature type="transmembrane region" description="Helical" evidence="2">
    <location>
        <begin position="33"/>
        <end position="56"/>
    </location>
</feature>
<dbReference type="InterPro" id="IPR004891">
    <property type="entry name" value="Mercury-R_MerC"/>
</dbReference>
<evidence type="ECO:0000313" key="3">
    <source>
        <dbReference type="EMBL" id="PQV64604.1"/>
    </source>
</evidence>
<dbReference type="AlphaFoldDB" id="A0A2S8SUZ9"/>
<dbReference type="OrthoDB" id="5966279at2"/>
<gene>
    <name evidence="3" type="ORF">B1R32_10497</name>
</gene>
<evidence type="ECO:0000256" key="2">
    <source>
        <dbReference type="SAM" id="Phobius"/>
    </source>
</evidence>
<dbReference type="RefSeq" id="WP_105482984.1">
    <property type="nucleotide sequence ID" value="NZ_NIGF01000004.1"/>
</dbReference>
<evidence type="ECO:0000313" key="4">
    <source>
        <dbReference type="Proteomes" id="UP000237684"/>
    </source>
</evidence>
<dbReference type="InParanoid" id="A0A2S8SUZ9"/>
<accession>A0A2S8SUZ9</accession>
<keyword evidence="2" id="KW-0812">Transmembrane</keyword>